<evidence type="ECO:0000313" key="2">
    <source>
        <dbReference type="EMBL" id="VFQ94353.1"/>
    </source>
</evidence>
<keyword evidence="3" id="KW-1185">Reference proteome</keyword>
<organism evidence="2 3">
    <name type="scientific">Cuscuta campestris</name>
    <dbReference type="NCBI Taxonomy" id="132261"/>
    <lineage>
        <taxon>Eukaryota</taxon>
        <taxon>Viridiplantae</taxon>
        <taxon>Streptophyta</taxon>
        <taxon>Embryophyta</taxon>
        <taxon>Tracheophyta</taxon>
        <taxon>Spermatophyta</taxon>
        <taxon>Magnoliopsida</taxon>
        <taxon>eudicotyledons</taxon>
        <taxon>Gunneridae</taxon>
        <taxon>Pentapetalae</taxon>
        <taxon>asterids</taxon>
        <taxon>lamiids</taxon>
        <taxon>Solanales</taxon>
        <taxon>Convolvulaceae</taxon>
        <taxon>Cuscuteae</taxon>
        <taxon>Cuscuta</taxon>
        <taxon>Cuscuta subgen. Grammica</taxon>
        <taxon>Cuscuta sect. Cleistogrammica</taxon>
    </lineage>
</organism>
<protein>
    <submittedName>
        <fullName evidence="2">Uncharacterized protein</fullName>
    </submittedName>
</protein>
<dbReference type="OrthoDB" id="1751144at2759"/>
<sequence length="97" mass="10800">MVKSNENDTGGGLNMMTEMGRNRRALRAIDANIVAARPCPSAMHKRSASIDTKSVTTSNKNPRILARHRPITRKYSAQITSKQQQPLNETYMLSTRG</sequence>
<name>A0A484MZT8_9ASTE</name>
<dbReference type="Proteomes" id="UP000595140">
    <property type="component" value="Unassembled WGS sequence"/>
</dbReference>
<feature type="compositionally biased region" description="Polar residues" evidence="1">
    <location>
        <begin position="49"/>
        <end position="61"/>
    </location>
</feature>
<feature type="region of interest" description="Disordered" evidence="1">
    <location>
        <begin position="39"/>
        <end position="62"/>
    </location>
</feature>
<dbReference type="EMBL" id="OOIL02005264">
    <property type="protein sequence ID" value="VFQ94353.1"/>
    <property type="molecule type" value="Genomic_DNA"/>
</dbReference>
<proteinExistence type="predicted"/>
<reference evidence="2 3" key="1">
    <citation type="submission" date="2018-04" db="EMBL/GenBank/DDBJ databases">
        <authorList>
            <person name="Vogel A."/>
        </authorList>
    </citation>
    <scope>NUCLEOTIDE SEQUENCE [LARGE SCALE GENOMIC DNA]</scope>
</reference>
<evidence type="ECO:0000256" key="1">
    <source>
        <dbReference type="SAM" id="MobiDB-lite"/>
    </source>
</evidence>
<evidence type="ECO:0000313" key="3">
    <source>
        <dbReference type="Proteomes" id="UP000595140"/>
    </source>
</evidence>
<accession>A0A484MZT8</accession>
<dbReference type="AlphaFoldDB" id="A0A484MZT8"/>
<gene>
    <name evidence="2" type="ORF">CCAM_LOCUS36129</name>
</gene>